<reference evidence="5" key="2">
    <citation type="submission" date="2016-07" db="EMBL/GenBank/DDBJ databases">
        <authorList>
            <person name="See-Too W.S."/>
        </authorList>
    </citation>
    <scope>NUCLEOTIDE SEQUENCE [LARGE SCALE GENOMIC DNA]</scope>
    <source>
        <strain evidence="5">DSM 14505</strain>
    </source>
</reference>
<dbReference type="Proteomes" id="UP000004725">
    <property type="component" value="Unassembled WGS sequence"/>
</dbReference>
<evidence type="ECO:0000313" key="4">
    <source>
        <dbReference type="Proteomes" id="UP000004725"/>
    </source>
</evidence>
<evidence type="ECO:0000259" key="1">
    <source>
        <dbReference type="Pfam" id="PF14417"/>
    </source>
</evidence>
<name>A0A1C7DK62_9BACL</name>
<dbReference type="Pfam" id="PF14417">
    <property type="entry name" value="MEDS"/>
    <property type="match status" value="1"/>
</dbReference>
<dbReference type="eggNOG" id="ENOG5032TX6">
    <property type="taxonomic scope" value="Bacteria"/>
</dbReference>
<dbReference type="Proteomes" id="UP000092661">
    <property type="component" value="Chromosome"/>
</dbReference>
<evidence type="ECO:0000313" key="5">
    <source>
        <dbReference type="Proteomes" id="UP000092661"/>
    </source>
</evidence>
<feature type="domain" description="MEDS" evidence="1">
    <location>
        <begin position="26"/>
        <end position="178"/>
    </location>
</feature>
<dbReference type="KEGG" id="pana:BBH88_17110"/>
<dbReference type="EMBL" id="AJYB01000024">
    <property type="protein sequence ID" value="EIM06951.1"/>
    <property type="molecule type" value="Genomic_DNA"/>
</dbReference>
<gene>
    <name evidence="3" type="ORF">A1A1_08284</name>
    <name evidence="2" type="ORF">BBH88_17110</name>
</gene>
<evidence type="ECO:0000313" key="2">
    <source>
        <dbReference type="EMBL" id="ANU11845.1"/>
    </source>
</evidence>
<evidence type="ECO:0000313" key="3">
    <source>
        <dbReference type="EMBL" id="EIM06951.1"/>
    </source>
</evidence>
<accession>A0A1C7DK62</accession>
<reference evidence="2" key="3">
    <citation type="submission" date="2016-10" db="EMBL/GenBank/DDBJ databases">
        <authorList>
            <person name="See-Too W.S."/>
        </authorList>
    </citation>
    <scope>NUCLEOTIDE SEQUENCE</scope>
    <source>
        <strain evidence="2">DSM 14505</strain>
    </source>
</reference>
<protein>
    <submittedName>
        <fullName evidence="3">3-ketoacyl-(Acyl-carrier-protein) reductase</fullName>
    </submittedName>
    <submittedName>
        <fullName evidence="2">3-ketoacyl-ACP reductase</fullName>
    </submittedName>
</protein>
<proteinExistence type="predicted"/>
<dbReference type="AlphaFoldDB" id="A0A1C7DK62"/>
<dbReference type="InterPro" id="IPR025847">
    <property type="entry name" value="MEDS_domain"/>
</dbReference>
<keyword evidence="5" id="KW-1185">Reference proteome</keyword>
<dbReference type="EMBL" id="CP016534">
    <property type="protein sequence ID" value="ANU11845.1"/>
    <property type="molecule type" value="Genomic_DNA"/>
</dbReference>
<sequence length="195" mass="22603">MFKGDQQLEKEITDIQDILQTSEGAHVLYYVEEPAPYIDNAVSYIVAGIEQGDRILFVENERLYPKILKRVGELVSEEQLKNIHYVNNFTFYWRNGNFHPPTILAYFFDSVSPFVEEELTFRTWGHIEWRDEMEITKDIKEYESAVNQLIPHIKAISVCAYDASRVSGALREVLLDCHGFLMTDDGISCISKKIE</sequence>
<reference evidence="3 4" key="1">
    <citation type="journal article" date="2012" name="J. Bacteriol.">
        <title>Genome Sequence of the Antarctic Psychrophile Bacterium Planococcus antarcticus DSM 14505.</title>
        <authorList>
            <person name="Margolles A."/>
            <person name="Gueimonde M."/>
            <person name="Sanchez B."/>
        </authorList>
    </citation>
    <scope>NUCLEOTIDE SEQUENCE [LARGE SCALE GENOMIC DNA]</scope>
    <source>
        <strain evidence="3 4">DSM 14505</strain>
    </source>
</reference>
<organism evidence="3 4">
    <name type="scientific">Planococcus antarcticus DSM 14505</name>
    <dbReference type="NCBI Taxonomy" id="1185653"/>
    <lineage>
        <taxon>Bacteria</taxon>
        <taxon>Bacillati</taxon>
        <taxon>Bacillota</taxon>
        <taxon>Bacilli</taxon>
        <taxon>Bacillales</taxon>
        <taxon>Caryophanaceae</taxon>
        <taxon>Planococcus</taxon>
    </lineage>
</organism>